<comment type="caution">
    <text evidence="3">The sequence shown here is derived from an EMBL/GenBank/DDBJ whole genome shotgun (WGS) entry which is preliminary data.</text>
</comment>
<evidence type="ECO:0000313" key="3">
    <source>
        <dbReference type="EMBL" id="KGF05132.1"/>
    </source>
</evidence>
<keyword evidence="2" id="KW-0732">Signal</keyword>
<accession>A0A095YEY2</accession>
<sequence>MNNFKYILTGLFVASTLTLASPVLAAEDSTDETTIPEETKVIEYNDFDLDKMVGLKEGTDLVHEKTQLTQTSYKAENELEVKKEKGHPDRVEIKGSNRNATGTTSEPGSLSWRNYRRGDLSNFDIRTKNPDHITGAYIDKFLEKRGHYTPLKGYGDTILKYSNKYGINVGIFMGQIAKETNFGKHAGVGKYNFGCIRYYRNGVGGQWAPAYSRRGSAWVNPPTVEDGIEVVFKLMRDAYANKGCTTYKAFINRYSPSFENNHRSFEQLAAGTMNALNISY</sequence>
<evidence type="ECO:0008006" key="5">
    <source>
        <dbReference type="Google" id="ProtNLM"/>
    </source>
</evidence>
<dbReference type="EMBL" id="JRMW01000019">
    <property type="protein sequence ID" value="KGF05132.1"/>
    <property type="molecule type" value="Genomic_DNA"/>
</dbReference>
<dbReference type="OrthoDB" id="1690298at2"/>
<protein>
    <recommendedName>
        <fullName evidence="5">Mannosyl-glycoprotein endo-beta-N-acetylglucosamidase-like domain-containing protein</fullName>
    </recommendedName>
</protein>
<feature type="compositionally biased region" description="Basic and acidic residues" evidence="1">
    <location>
        <begin position="84"/>
        <end position="95"/>
    </location>
</feature>
<gene>
    <name evidence="3" type="ORF">HMPREF1630_01630</name>
</gene>
<evidence type="ECO:0000313" key="4">
    <source>
        <dbReference type="Proteomes" id="UP000029579"/>
    </source>
</evidence>
<feature type="compositionally biased region" description="Polar residues" evidence="1">
    <location>
        <begin position="96"/>
        <end position="112"/>
    </location>
</feature>
<feature type="region of interest" description="Disordered" evidence="1">
    <location>
        <begin position="84"/>
        <end position="112"/>
    </location>
</feature>
<dbReference type="AlphaFoldDB" id="A0A095YEY2"/>
<name>A0A095YEY2_9FIRM</name>
<organism evidence="3 4">
    <name type="scientific">Anaerococcus lactolyticus S7-1-13</name>
    <dbReference type="NCBI Taxonomy" id="1284686"/>
    <lineage>
        <taxon>Bacteria</taxon>
        <taxon>Bacillati</taxon>
        <taxon>Bacillota</taxon>
        <taxon>Tissierellia</taxon>
        <taxon>Tissierellales</taxon>
        <taxon>Peptoniphilaceae</taxon>
        <taxon>Anaerococcus</taxon>
    </lineage>
</organism>
<feature type="chain" id="PRO_5001913602" description="Mannosyl-glycoprotein endo-beta-N-acetylglucosamidase-like domain-containing protein" evidence="2">
    <location>
        <begin position="26"/>
        <end position="280"/>
    </location>
</feature>
<evidence type="ECO:0000256" key="2">
    <source>
        <dbReference type="SAM" id="SignalP"/>
    </source>
</evidence>
<feature type="signal peptide" evidence="2">
    <location>
        <begin position="1"/>
        <end position="25"/>
    </location>
</feature>
<reference evidence="3 4" key="1">
    <citation type="submission" date="2014-07" db="EMBL/GenBank/DDBJ databases">
        <authorList>
            <person name="McCorrison J."/>
            <person name="Sanka R."/>
            <person name="Torralba M."/>
            <person name="Gillis M."/>
            <person name="Haft D.H."/>
            <person name="Methe B."/>
            <person name="Sutton G."/>
            <person name="Nelson K.E."/>
        </authorList>
    </citation>
    <scope>NUCLEOTIDE SEQUENCE [LARGE SCALE GENOMIC DNA]</scope>
    <source>
        <strain evidence="3 4">S7-1-13</strain>
    </source>
</reference>
<proteinExistence type="predicted"/>
<evidence type="ECO:0000256" key="1">
    <source>
        <dbReference type="SAM" id="MobiDB-lite"/>
    </source>
</evidence>
<dbReference type="Proteomes" id="UP000029579">
    <property type="component" value="Unassembled WGS sequence"/>
</dbReference>
<dbReference type="RefSeq" id="WP_037326435.1">
    <property type="nucleotide sequence ID" value="NZ_JRMW01000019.1"/>
</dbReference>